<keyword evidence="1" id="KW-0472">Membrane</keyword>
<keyword evidence="1" id="KW-1133">Transmembrane helix</keyword>
<sequence length="502" mass="56668">MNEFEGLNYMNLKKTIIITRIFLWLILAIILGWLIFLKIVPTGHISYRHDFGKYNFFIGKLTPAERVAVSQGLAQIKGDPVYFSLKTPRRFERASATVKFKNTTVFPVMEIGLLSDKIAWSYDLKPLENKIIDQLALVWPVIDGPGGARLIERRKNYETMEKFLNNLPSASEIALYDYSLKNKFLLAKYAPGSAERLIDYRFRGAYQFYTYIKNETLEYAFDFVDLNINKDNDPVDIKVYSPAGLIYSKHLADDPLASPERQSSFKIADLPEGAYRISFTANDDIVTRAIISRQSQFALINKVWLAGDNKKNLVLYTNSRQVSAQTANPASLGKIRIGQGVMDLNKTYQQFSLKIAGLSASQPDSGLVATSNRADDAIGGARIELAKDDIIISGDGVFSLDQAGLIDPRYKNVDKNIDVNQEKINYILTNYKSPSGSAEWQTATVDFDLTKAYQENGKYQFLISVPGLKAEEANQGEVIVKEIKVNLFGVSLWQKVKRYFKR</sequence>
<protein>
    <submittedName>
        <fullName evidence="2">Uncharacterized protein</fullName>
    </submittedName>
</protein>
<accession>A0A1F5SVI9</accession>
<feature type="transmembrane region" description="Helical" evidence="1">
    <location>
        <begin position="21"/>
        <end position="40"/>
    </location>
</feature>
<evidence type="ECO:0000256" key="1">
    <source>
        <dbReference type="SAM" id="Phobius"/>
    </source>
</evidence>
<dbReference type="AlphaFoldDB" id="A0A1F5SVI9"/>
<reference evidence="2 3" key="1">
    <citation type="journal article" date="2016" name="Nat. Commun.">
        <title>Thousands of microbial genomes shed light on interconnected biogeochemical processes in an aquifer system.</title>
        <authorList>
            <person name="Anantharaman K."/>
            <person name="Brown C.T."/>
            <person name="Hug L.A."/>
            <person name="Sharon I."/>
            <person name="Castelle C.J."/>
            <person name="Probst A.J."/>
            <person name="Thomas B.C."/>
            <person name="Singh A."/>
            <person name="Wilkins M.J."/>
            <person name="Karaoz U."/>
            <person name="Brodie E.L."/>
            <person name="Williams K.H."/>
            <person name="Hubbard S.S."/>
            <person name="Banfield J.F."/>
        </authorList>
    </citation>
    <scope>NUCLEOTIDE SEQUENCE [LARGE SCALE GENOMIC DNA]</scope>
</reference>
<dbReference type="Proteomes" id="UP000176915">
    <property type="component" value="Unassembled WGS sequence"/>
</dbReference>
<evidence type="ECO:0000313" key="3">
    <source>
        <dbReference type="Proteomes" id="UP000176915"/>
    </source>
</evidence>
<proteinExistence type="predicted"/>
<name>A0A1F5SVI9_9BACT</name>
<evidence type="ECO:0000313" key="2">
    <source>
        <dbReference type="EMBL" id="OGF30744.1"/>
    </source>
</evidence>
<dbReference type="EMBL" id="MFFY01000039">
    <property type="protein sequence ID" value="OGF30744.1"/>
    <property type="molecule type" value="Genomic_DNA"/>
</dbReference>
<gene>
    <name evidence="2" type="ORF">A3H09_01015</name>
</gene>
<organism evidence="2 3">
    <name type="scientific">Candidatus Falkowbacteria bacterium RIFCSPLOWO2_12_FULL_45_13</name>
    <dbReference type="NCBI Taxonomy" id="1797991"/>
    <lineage>
        <taxon>Bacteria</taxon>
        <taxon>Candidatus Falkowiibacteriota</taxon>
    </lineage>
</organism>
<comment type="caution">
    <text evidence="2">The sequence shown here is derived from an EMBL/GenBank/DDBJ whole genome shotgun (WGS) entry which is preliminary data.</text>
</comment>
<keyword evidence="1" id="KW-0812">Transmembrane</keyword>